<dbReference type="Proteomes" id="UP000718593">
    <property type="component" value="Unassembled WGS sequence"/>
</dbReference>
<dbReference type="InterPro" id="IPR021836">
    <property type="entry name" value="DUF3429"/>
</dbReference>
<evidence type="ECO:0000313" key="3">
    <source>
        <dbReference type="Proteomes" id="UP000718593"/>
    </source>
</evidence>
<name>A0A930BWW1_9RHOO</name>
<sequence length="155" mass="16709">MTTLTQSHPPALPRHVAWLGYGGLLPFIALAALTGGDPHHRLAWSDALVGYGAVILSFIGALHWGVAMSAPGLDPARRRRAFVWSVVPALLAWPATLLAGSLAPLILVLGFVLHIVQDKMLAEPAGLPAWYLPLRWRLTVVACICLLANAWQTWA</sequence>
<reference evidence="2" key="1">
    <citation type="submission" date="2020-04" db="EMBL/GenBank/DDBJ databases">
        <title>Deep metagenomics examines the oral microbiome during advanced dental caries in children, revealing novel taxa and co-occurrences with host molecules.</title>
        <authorList>
            <person name="Baker J.L."/>
            <person name="Morton J.T."/>
            <person name="Dinis M."/>
            <person name="Alvarez R."/>
            <person name="Tran N.C."/>
            <person name="Knight R."/>
            <person name="Edlund A."/>
        </authorList>
    </citation>
    <scope>NUCLEOTIDE SEQUENCE</scope>
    <source>
        <strain evidence="2">JCVI_32_bin.24</strain>
    </source>
</reference>
<dbReference type="PANTHER" id="PTHR15887:SF1">
    <property type="entry name" value="TRANSMEMBRANE PROTEIN 69"/>
    <property type="match status" value="1"/>
</dbReference>
<evidence type="ECO:0000256" key="1">
    <source>
        <dbReference type="SAM" id="Phobius"/>
    </source>
</evidence>
<keyword evidence="1" id="KW-0472">Membrane</keyword>
<gene>
    <name evidence="2" type="ORF">HXL68_14765</name>
</gene>
<dbReference type="AlphaFoldDB" id="A0A930BWW1"/>
<keyword evidence="1" id="KW-1133">Transmembrane helix</keyword>
<dbReference type="EMBL" id="JABZMI010000406">
    <property type="protein sequence ID" value="MBF1166287.1"/>
    <property type="molecule type" value="Genomic_DNA"/>
</dbReference>
<protein>
    <submittedName>
        <fullName evidence="2">DUF3429 domain-containing protein</fullName>
    </submittedName>
</protein>
<feature type="transmembrane region" description="Helical" evidence="1">
    <location>
        <begin position="90"/>
        <end position="113"/>
    </location>
</feature>
<comment type="caution">
    <text evidence="2">The sequence shown here is derived from an EMBL/GenBank/DDBJ whole genome shotgun (WGS) entry which is preliminary data.</text>
</comment>
<accession>A0A930BWW1</accession>
<feature type="transmembrane region" description="Helical" evidence="1">
    <location>
        <begin position="48"/>
        <end position="70"/>
    </location>
</feature>
<dbReference type="PANTHER" id="PTHR15887">
    <property type="entry name" value="TRANSMEMBRANE PROTEIN 69"/>
    <property type="match status" value="1"/>
</dbReference>
<feature type="transmembrane region" description="Helical" evidence="1">
    <location>
        <begin position="16"/>
        <end position="36"/>
    </location>
</feature>
<dbReference type="Pfam" id="PF11911">
    <property type="entry name" value="DUF3429"/>
    <property type="match status" value="1"/>
</dbReference>
<keyword evidence="1" id="KW-0812">Transmembrane</keyword>
<proteinExistence type="predicted"/>
<organism evidence="2 3">
    <name type="scientific">Dechloromonas agitata</name>
    <dbReference type="NCBI Taxonomy" id="73030"/>
    <lineage>
        <taxon>Bacteria</taxon>
        <taxon>Pseudomonadati</taxon>
        <taxon>Pseudomonadota</taxon>
        <taxon>Betaproteobacteria</taxon>
        <taxon>Rhodocyclales</taxon>
        <taxon>Azonexaceae</taxon>
        <taxon>Dechloromonas</taxon>
    </lineage>
</organism>
<evidence type="ECO:0000313" key="2">
    <source>
        <dbReference type="EMBL" id="MBF1166287.1"/>
    </source>
</evidence>